<dbReference type="EMBL" id="WJEC01008261">
    <property type="protein sequence ID" value="KAF7463148.1"/>
    <property type="molecule type" value="Genomic_DNA"/>
</dbReference>
<comment type="caution">
    <text evidence="2">The sequence shown here is derived from an EMBL/GenBank/DDBJ whole genome shotgun (WGS) entry which is preliminary data.</text>
</comment>
<reference evidence="2" key="1">
    <citation type="submission" date="2020-08" db="EMBL/GenBank/DDBJ databases">
        <authorList>
            <person name="Shumante A."/>
            <person name="Zimin A.V."/>
            <person name="Puiu D."/>
            <person name="Salzberg S.L."/>
        </authorList>
    </citation>
    <scope>NUCLEOTIDE SEQUENCE</scope>
    <source>
        <strain evidence="2">WC2-LM</strain>
        <tissue evidence="2">Liver</tissue>
    </source>
</reference>
<evidence type="ECO:0000256" key="1">
    <source>
        <dbReference type="SAM" id="MobiDB-lite"/>
    </source>
</evidence>
<protein>
    <submittedName>
        <fullName evidence="2">Uncharacterized protein</fullName>
    </submittedName>
</protein>
<dbReference type="AlphaFoldDB" id="A0A834PPA1"/>
<accession>A0A834PPA1</accession>
<gene>
    <name evidence="2" type="ORF">GHT09_010281</name>
</gene>
<feature type="region of interest" description="Disordered" evidence="1">
    <location>
        <begin position="1"/>
        <end position="42"/>
    </location>
</feature>
<name>A0A834PPA1_MARMO</name>
<feature type="compositionally biased region" description="Basic and acidic residues" evidence="1">
    <location>
        <begin position="32"/>
        <end position="42"/>
    </location>
</feature>
<evidence type="ECO:0000313" key="3">
    <source>
        <dbReference type="Proteomes" id="UP000662637"/>
    </source>
</evidence>
<proteinExistence type="predicted"/>
<dbReference type="Proteomes" id="UP000662637">
    <property type="component" value="Unassembled WGS sequence"/>
</dbReference>
<feature type="region of interest" description="Disordered" evidence="1">
    <location>
        <begin position="60"/>
        <end position="88"/>
    </location>
</feature>
<organism evidence="2 3">
    <name type="scientific">Marmota monax</name>
    <name type="common">Woodchuck</name>
    <dbReference type="NCBI Taxonomy" id="9995"/>
    <lineage>
        <taxon>Eukaryota</taxon>
        <taxon>Metazoa</taxon>
        <taxon>Chordata</taxon>
        <taxon>Craniata</taxon>
        <taxon>Vertebrata</taxon>
        <taxon>Euteleostomi</taxon>
        <taxon>Mammalia</taxon>
        <taxon>Eutheria</taxon>
        <taxon>Euarchontoglires</taxon>
        <taxon>Glires</taxon>
        <taxon>Rodentia</taxon>
        <taxon>Sciuromorpha</taxon>
        <taxon>Sciuridae</taxon>
        <taxon>Xerinae</taxon>
        <taxon>Marmotini</taxon>
        <taxon>Marmota</taxon>
    </lineage>
</organism>
<sequence>MPSPRPALPCSHCLFKPKAPTQPRHSQLPDTGEQRCRLGSPGDERSFCFTISYREGVAEPPAQVLTAKTSSLQKERQQRPSGPSSGSP</sequence>
<evidence type="ECO:0000313" key="2">
    <source>
        <dbReference type="EMBL" id="KAF7463148.1"/>
    </source>
</evidence>